<dbReference type="RefSeq" id="WP_108154134.1">
    <property type="nucleotide sequence ID" value="NZ_CP026304.1"/>
</dbReference>
<dbReference type="KEGG" id="slk:SLUN_36360"/>
<evidence type="ECO:0000256" key="1">
    <source>
        <dbReference type="SAM" id="MobiDB-lite"/>
    </source>
</evidence>
<reference evidence="4 5" key="1">
    <citation type="submission" date="2018-01" db="EMBL/GenBank/DDBJ databases">
        <title>Complete genome sequence of Streptomyces lunaelactis MM109T, a Ferroverdin A producer isolated from cave moonmilk deposits.</title>
        <authorList>
            <person name="Naome A."/>
            <person name="Martinet L."/>
            <person name="Maciejewska M."/>
            <person name="Anderssen S."/>
            <person name="Adam D."/>
            <person name="Tenconi E."/>
            <person name="Deflandre B."/>
            <person name="Arguelles-Arias A."/>
            <person name="Calusinska M."/>
            <person name="Copieters W."/>
            <person name="Karim L."/>
            <person name="Hanikenne M."/>
            <person name="Baurain D."/>
            <person name="van Wezel G."/>
            <person name="Smargiasso N."/>
            <person name="de Pauw E."/>
            <person name="Delfosse P."/>
            <person name="Rigali S."/>
        </authorList>
    </citation>
    <scope>NUCLEOTIDE SEQUENCE [LARGE SCALE GENOMIC DNA]</scope>
    <source>
        <strain evidence="4 5">MM109</strain>
    </source>
</reference>
<protein>
    <submittedName>
        <fullName evidence="4">Transcriptional regulator</fullName>
    </submittedName>
</protein>
<feature type="compositionally biased region" description="Low complexity" evidence="1">
    <location>
        <begin position="186"/>
        <end position="199"/>
    </location>
</feature>
<dbReference type="SMART" id="SM00530">
    <property type="entry name" value="HTH_XRE"/>
    <property type="match status" value="1"/>
</dbReference>
<dbReference type="EMBL" id="CP026304">
    <property type="protein sequence ID" value="AVZ76844.1"/>
    <property type="molecule type" value="Genomic_DNA"/>
</dbReference>
<dbReference type="Proteomes" id="UP000244201">
    <property type="component" value="Chromosome"/>
</dbReference>
<keyword evidence="2" id="KW-1133">Transmembrane helix</keyword>
<keyword evidence="5" id="KW-1185">Reference proteome</keyword>
<dbReference type="CDD" id="cd00093">
    <property type="entry name" value="HTH_XRE"/>
    <property type="match status" value="1"/>
</dbReference>
<evidence type="ECO:0000259" key="3">
    <source>
        <dbReference type="PROSITE" id="PS50943"/>
    </source>
</evidence>
<dbReference type="SUPFAM" id="SSF47413">
    <property type="entry name" value="lambda repressor-like DNA-binding domains"/>
    <property type="match status" value="1"/>
</dbReference>
<feature type="domain" description="HTH cro/C1-type" evidence="3">
    <location>
        <begin position="16"/>
        <end position="71"/>
    </location>
</feature>
<keyword evidence="2" id="KW-0472">Membrane</keyword>
<organism evidence="4 5">
    <name type="scientific">Streptomyces lunaelactis</name>
    <dbReference type="NCBI Taxonomy" id="1535768"/>
    <lineage>
        <taxon>Bacteria</taxon>
        <taxon>Bacillati</taxon>
        <taxon>Actinomycetota</taxon>
        <taxon>Actinomycetes</taxon>
        <taxon>Kitasatosporales</taxon>
        <taxon>Streptomycetaceae</taxon>
        <taxon>Streptomyces</taxon>
    </lineage>
</organism>
<dbReference type="PROSITE" id="PS50943">
    <property type="entry name" value="HTH_CROC1"/>
    <property type="match status" value="1"/>
</dbReference>
<feature type="transmembrane region" description="Helical" evidence="2">
    <location>
        <begin position="132"/>
        <end position="152"/>
    </location>
</feature>
<dbReference type="InterPro" id="IPR010982">
    <property type="entry name" value="Lambda_DNA-bd_dom_sf"/>
</dbReference>
<name>A0A2R4TCK8_9ACTN</name>
<dbReference type="AlphaFoldDB" id="A0A2R4TCK8"/>
<feature type="region of interest" description="Disordered" evidence="1">
    <location>
        <begin position="162"/>
        <end position="237"/>
    </location>
</feature>
<dbReference type="Pfam" id="PF13560">
    <property type="entry name" value="HTH_31"/>
    <property type="match status" value="1"/>
</dbReference>
<dbReference type="GO" id="GO:0003677">
    <property type="term" value="F:DNA binding"/>
    <property type="evidence" value="ECO:0007669"/>
    <property type="project" value="InterPro"/>
</dbReference>
<dbReference type="OrthoDB" id="3359627at2"/>
<evidence type="ECO:0000256" key="2">
    <source>
        <dbReference type="SAM" id="Phobius"/>
    </source>
</evidence>
<feature type="region of interest" description="Disordered" evidence="1">
    <location>
        <begin position="84"/>
        <end position="127"/>
    </location>
</feature>
<accession>A0A2R4TCK8</accession>
<dbReference type="InterPro" id="IPR001387">
    <property type="entry name" value="Cro/C1-type_HTH"/>
</dbReference>
<evidence type="ECO:0000313" key="4">
    <source>
        <dbReference type="EMBL" id="AVZ76844.1"/>
    </source>
</evidence>
<gene>
    <name evidence="4" type="ORF">SLUN_36360</name>
</gene>
<keyword evidence="2" id="KW-0812">Transmembrane</keyword>
<dbReference type="GeneID" id="55660724"/>
<proteinExistence type="predicted"/>
<sequence>MSTPRETETEAFARRLSELRDGSGRSYGALARRVGVSASTLHRYCSGQTVPVEYTPVERLARLCGCQGEELTALHRLWVRADADRGRRQESGAGAAGREVTAVPGEAPEADPAPAPEPLAEPDEPGRRGRRWAYATVLAAAVLALVLLIAFAENFPSAADRRQSAAEQFGGGANDSSQPHPDGSRSTAPASPDATASAPGDGPRVSTDHGQRPPEATASGRSTAPSEPERSRLPFTWSTNDHIWQNGCGHTYLVNRGPAHVPPPPAEADAEPWARSVGAVHGADTGVRITVQGKSDKAVVLEAMHVRVTARRAPPKHNAFRMNLGCGGALTPRLFDVDLDKPRPIARSMAGNDAGEPIPAVSFPYKVSATDPETLLVTGRTVGCDCDWYLELEWSSGDRSGTVRIDDSGQPFRTSGIQDRPVFDYGTGSGRWNPAA</sequence>
<feature type="region of interest" description="Disordered" evidence="1">
    <location>
        <begin position="401"/>
        <end position="436"/>
    </location>
</feature>
<evidence type="ECO:0000313" key="5">
    <source>
        <dbReference type="Proteomes" id="UP000244201"/>
    </source>
</evidence>
<dbReference type="Gene3D" id="1.10.260.40">
    <property type="entry name" value="lambda repressor-like DNA-binding domains"/>
    <property type="match status" value="1"/>
</dbReference>